<accession>A0ABR9VVT2</accession>
<evidence type="ECO:0000313" key="1">
    <source>
        <dbReference type="EMBL" id="MBE9255460.1"/>
    </source>
</evidence>
<dbReference type="EMBL" id="JADEVV010000064">
    <property type="protein sequence ID" value="MBE9255460.1"/>
    <property type="molecule type" value="Genomic_DNA"/>
</dbReference>
<comment type="caution">
    <text evidence="1">The sequence shown here is derived from an EMBL/GenBank/DDBJ whole genome shotgun (WGS) entry which is preliminary data.</text>
</comment>
<proteinExistence type="predicted"/>
<sequence>MFNLALYYYVEIKTPENIRVILALADHQPNPTPYLFRLRQSQGHSPLLLAQTLTLLAIAFRILKG</sequence>
<organism evidence="1 2">
    <name type="scientific">Synechocystis salina LEGE 00031</name>
    <dbReference type="NCBI Taxonomy" id="1828736"/>
    <lineage>
        <taxon>Bacteria</taxon>
        <taxon>Bacillati</taxon>
        <taxon>Cyanobacteriota</taxon>
        <taxon>Cyanophyceae</taxon>
        <taxon>Synechococcales</taxon>
        <taxon>Merismopediaceae</taxon>
        <taxon>Synechocystis</taxon>
    </lineage>
</organism>
<protein>
    <submittedName>
        <fullName evidence="1">Uncharacterized protein</fullName>
    </submittedName>
</protein>
<reference evidence="1 2" key="1">
    <citation type="submission" date="2020-10" db="EMBL/GenBank/DDBJ databases">
        <authorList>
            <person name="Castelo-Branco R."/>
            <person name="Eusebio N."/>
            <person name="Adriana R."/>
            <person name="Vieira A."/>
            <person name="Brugerolle De Fraissinette N."/>
            <person name="Rezende De Castro R."/>
            <person name="Schneider M.P."/>
            <person name="Vasconcelos V."/>
            <person name="Leao P.N."/>
        </authorList>
    </citation>
    <scope>NUCLEOTIDE SEQUENCE [LARGE SCALE GENOMIC DNA]</scope>
    <source>
        <strain evidence="1 2">LEGE 00031</strain>
    </source>
</reference>
<name>A0ABR9VVT2_9SYNC</name>
<gene>
    <name evidence="1" type="ORF">IQ217_16775</name>
</gene>
<dbReference type="Proteomes" id="UP000658720">
    <property type="component" value="Unassembled WGS sequence"/>
</dbReference>
<keyword evidence="2" id="KW-1185">Reference proteome</keyword>
<dbReference type="RefSeq" id="WP_194020827.1">
    <property type="nucleotide sequence ID" value="NZ_JADEVV010000064.1"/>
</dbReference>
<evidence type="ECO:0000313" key="2">
    <source>
        <dbReference type="Proteomes" id="UP000658720"/>
    </source>
</evidence>